<gene>
    <name evidence="1" type="ORF">RRF57_000447</name>
</gene>
<comment type="caution">
    <text evidence="1">The sequence shown here is derived from an EMBL/GenBank/DDBJ whole genome shotgun (WGS) entry which is preliminary data.</text>
</comment>
<reference evidence="1 2" key="1">
    <citation type="submission" date="2023-10" db="EMBL/GenBank/DDBJ databases">
        <title>Draft genome sequence of Xylaria bambusicola isolate GMP-LS, the root and basal stem rot pathogen of sugarcane in Indonesia.</title>
        <authorList>
            <person name="Selvaraj P."/>
            <person name="Muralishankar V."/>
            <person name="Muruganantham S."/>
            <person name="Sp S."/>
            <person name="Haryani S."/>
            <person name="Lau K.J.X."/>
            <person name="Naqvi N.I."/>
        </authorList>
    </citation>
    <scope>NUCLEOTIDE SEQUENCE [LARGE SCALE GENOMIC DNA]</scope>
    <source>
        <strain evidence="1">GMP-LS</strain>
    </source>
</reference>
<keyword evidence="2" id="KW-1185">Reference proteome</keyword>
<organism evidence="1 2">
    <name type="scientific">Xylaria bambusicola</name>
    <dbReference type="NCBI Taxonomy" id="326684"/>
    <lineage>
        <taxon>Eukaryota</taxon>
        <taxon>Fungi</taxon>
        <taxon>Dikarya</taxon>
        <taxon>Ascomycota</taxon>
        <taxon>Pezizomycotina</taxon>
        <taxon>Sordariomycetes</taxon>
        <taxon>Xylariomycetidae</taxon>
        <taxon>Xylariales</taxon>
        <taxon>Xylariaceae</taxon>
        <taxon>Xylaria</taxon>
    </lineage>
</organism>
<accession>A0AAN7UC56</accession>
<dbReference type="EMBL" id="JAWHQM010000001">
    <property type="protein sequence ID" value="KAK5624732.1"/>
    <property type="molecule type" value="Genomic_DNA"/>
</dbReference>
<name>A0AAN7UC56_9PEZI</name>
<protein>
    <submittedName>
        <fullName evidence="1">Uncharacterized protein</fullName>
    </submittedName>
</protein>
<dbReference type="Proteomes" id="UP001305414">
    <property type="component" value="Unassembled WGS sequence"/>
</dbReference>
<evidence type="ECO:0000313" key="2">
    <source>
        <dbReference type="Proteomes" id="UP001305414"/>
    </source>
</evidence>
<evidence type="ECO:0000313" key="1">
    <source>
        <dbReference type="EMBL" id="KAK5624732.1"/>
    </source>
</evidence>
<dbReference type="AlphaFoldDB" id="A0AAN7UC56"/>
<sequence length="80" mass="8991">MTGSISLYAKLRLAPHFSSSTASKWPHIPPNPFNLNVIIRRSAMARFVSSSTMFSIRAYACTMLGISVPRSIMFWKDIII</sequence>
<proteinExistence type="predicted"/>